<reference evidence="1" key="1">
    <citation type="journal article" date="2008" name="Nature">
        <title>The amphioxus genome and the evolution of the chordate karyotype.</title>
        <authorList>
            <consortium name="US DOE Joint Genome Institute (JGI-PGF)"/>
            <person name="Putnam N.H."/>
            <person name="Butts T."/>
            <person name="Ferrier D.E.K."/>
            <person name="Furlong R.F."/>
            <person name="Hellsten U."/>
            <person name="Kawashima T."/>
            <person name="Robinson-Rechavi M."/>
            <person name="Shoguchi E."/>
            <person name="Terry A."/>
            <person name="Yu J.-K."/>
            <person name="Benito-Gutierrez E.L."/>
            <person name="Dubchak I."/>
            <person name="Garcia-Fernandez J."/>
            <person name="Gibson-Brown J.J."/>
            <person name="Grigoriev I.V."/>
            <person name="Horton A.C."/>
            <person name="de Jong P.J."/>
            <person name="Jurka J."/>
            <person name="Kapitonov V.V."/>
            <person name="Kohara Y."/>
            <person name="Kuroki Y."/>
            <person name="Lindquist E."/>
            <person name="Lucas S."/>
            <person name="Osoegawa K."/>
            <person name="Pennacchio L.A."/>
            <person name="Salamov A.A."/>
            <person name="Satou Y."/>
            <person name="Sauka-Spengler T."/>
            <person name="Schmutz J."/>
            <person name="Shin-I T."/>
            <person name="Toyoda A."/>
            <person name="Bronner-Fraser M."/>
            <person name="Fujiyama A."/>
            <person name="Holland L.Z."/>
            <person name="Holland P.W.H."/>
            <person name="Satoh N."/>
            <person name="Rokhsar D.S."/>
        </authorList>
    </citation>
    <scope>NUCLEOTIDE SEQUENCE [LARGE SCALE GENOMIC DNA]</scope>
    <source>
        <strain evidence="1">S238N-H82</strain>
        <tissue evidence="1">Testes</tissue>
    </source>
</reference>
<dbReference type="InterPro" id="IPR036691">
    <property type="entry name" value="Endo/exonu/phosph_ase_sf"/>
</dbReference>
<evidence type="ECO:0000313" key="1">
    <source>
        <dbReference type="EMBL" id="EEN41787.1"/>
    </source>
</evidence>
<evidence type="ECO:0008006" key="2">
    <source>
        <dbReference type="Google" id="ProtNLM"/>
    </source>
</evidence>
<dbReference type="EMBL" id="GG666794">
    <property type="protein sequence ID" value="EEN41787.1"/>
    <property type="molecule type" value="Genomic_DNA"/>
</dbReference>
<name>C4A094_BRAFL</name>
<dbReference type="Gene3D" id="3.60.10.10">
    <property type="entry name" value="Endonuclease/exonuclease/phosphatase"/>
    <property type="match status" value="1"/>
</dbReference>
<accession>C4A094</accession>
<dbReference type="InParanoid" id="C4A094"/>
<dbReference type="AlphaFoldDB" id="C4A094"/>
<protein>
    <recommendedName>
        <fullName evidence="2">Endonuclease/exonuclease/phosphatase domain-containing protein</fullName>
    </recommendedName>
</protein>
<gene>
    <name evidence="1" type="ORF">BRAFLDRAFT_111142</name>
</gene>
<organism>
    <name type="scientific">Branchiostoma floridae</name>
    <name type="common">Florida lancelet</name>
    <name type="synonym">Amphioxus</name>
    <dbReference type="NCBI Taxonomy" id="7739"/>
    <lineage>
        <taxon>Eukaryota</taxon>
        <taxon>Metazoa</taxon>
        <taxon>Chordata</taxon>
        <taxon>Cephalochordata</taxon>
        <taxon>Leptocardii</taxon>
        <taxon>Amphioxiformes</taxon>
        <taxon>Branchiostomatidae</taxon>
        <taxon>Branchiostoma</taxon>
    </lineage>
</organism>
<sequence>MAASTMKMSAQSIRFKIQIATLNVRGLSQISKRQELDELLARKRVDMCCLQETKVARERQTGRQTDRQTDTDRPLQTRADTYRRTIVVRSRRLRLAGHVVRHGEMAGEVLLWEPNEPRRRGRPSVTLRKLMLEETVCSRLSQPELGHSIHTLLASKGCITEDGAFPESHRRFVNYELLADMAGTASIPTDTLQNRPNLHNSVQLLPRLKTLQTLAAKRTDPFQGIVELKNVSPTRLTSGVD</sequence>
<proteinExistence type="predicted"/>
<dbReference type="SUPFAM" id="SSF56219">
    <property type="entry name" value="DNase I-like"/>
    <property type="match status" value="1"/>
</dbReference>